<dbReference type="GeneID" id="5488573"/>
<dbReference type="InParanoid" id="A7ENF8"/>
<proteinExistence type="predicted"/>
<dbReference type="Proteomes" id="UP000001312">
    <property type="component" value="Unassembled WGS sequence"/>
</dbReference>
<keyword evidence="2" id="KW-1185">Reference proteome</keyword>
<dbReference type="RefSeq" id="XP_001592616.1">
    <property type="nucleotide sequence ID" value="XM_001592566.1"/>
</dbReference>
<accession>A7ENF8</accession>
<gene>
    <name evidence="1" type="ORF">SS1G_06857</name>
</gene>
<protein>
    <submittedName>
        <fullName evidence="1">Uncharacterized protein</fullName>
    </submittedName>
</protein>
<name>A7ENF8_SCLS1</name>
<evidence type="ECO:0000313" key="1">
    <source>
        <dbReference type="EMBL" id="EDO04374.1"/>
    </source>
</evidence>
<evidence type="ECO:0000313" key="2">
    <source>
        <dbReference type="Proteomes" id="UP000001312"/>
    </source>
</evidence>
<reference evidence="2" key="1">
    <citation type="journal article" date="2011" name="PLoS Genet.">
        <title>Genomic analysis of the necrotrophic fungal pathogens Sclerotinia sclerotiorum and Botrytis cinerea.</title>
        <authorList>
            <person name="Amselem J."/>
            <person name="Cuomo C.A."/>
            <person name="van Kan J.A."/>
            <person name="Viaud M."/>
            <person name="Benito E.P."/>
            <person name="Couloux A."/>
            <person name="Coutinho P.M."/>
            <person name="de Vries R.P."/>
            <person name="Dyer P.S."/>
            <person name="Fillinger S."/>
            <person name="Fournier E."/>
            <person name="Gout L."/>
            <person name="Hahn M."/>
            <person name="Kohn L."/>
            <person name="Lapalu N."/>
            <person name="Plummer K.M."/>
            <person name="Pradier J.M."/>
            <person name="Quevillon E."/>
            <person name="Sharon A."/>
            <person name="Simon A."/>
            <person name="ten Have A."/>
            <person name="Tudzynski B."/>
            <person name="Tudzynski P."/>
            <person name="Wincker P."/>
            <person name="Andrew M."/>
            <person name="Anthouard V."/>
            <person name="Beever R.E."/>
            <person name="Beffa R."/>
            <person name="Benoit I."/>
            <person name="Bouzid O."/>
            <person name="Brault B."/>
            <person name="Chen Z."/>
            <person name="Choquer M."/>
            <person name="Collemare J."/>
            <person name="Cotton P."/>
            <person name="Danchin E.G."/>
            <person name="Da Silva C."/>
            <person name="Gautier A."/>
            <person name="Giraud C."/>
            <person name="Giraud T."/>
            <person name="Gonzalez C."/>
            <person name="Grossetete S."/>
            <person name="Guldener U."/>
            <person name="Henrissat B."/>
            <person name="Howlett B.J."/>
            <person name="Kodira C."/>
            <person name="Kretschmer M."/>
            <person name="Lappartient A."/>
            <person name="Leroch M."/>
            <person name="Levis C."/>
            <person name="Mauceli E."/>
            <person name="Neuveglise C."/>
            <person name="Oeser B."/>
            <person name="Pearson M."/>
            <person name="Poulain J."/>
            <person name="Poussereau N."/>
            <person name="Quesneville H."/>
            <person name="Rascle C."/>
            <person name="Schumacher J."/>
            <person name="Segurens B."/>
            <person name="Sexton A."/>
            <person name="Silva E."/>
            <person name="Sirven C."/>
            <person name="Soanes D.M."/>
            <person name="Talbot N.J."/>
            <person name="Templeton M."/>
            <person name="Yandava C."/>
            <person name="Yarden O."/>
            <person name="Zeng Q."/>
            <person name="Rollins J.A."/>
            <person name="Lebrun M.H."/>
            <person name="Dickman M."/>
        </authorList>
    </citation>
    <scope>NUCLEOTIDE SEQUENCE [LARGE SCALE GENOMIC DNA]</scope>
    <source>
        <strain evidence="2">ATCC 18683 / 1980 / Ss-1</strain>
    </source>
</reference>
<sequence>MANLYLALFNLRGGVNLSAPLFRKIKGLPDPPNVLHWRQI</sequence>
<dbReference type="AlphaFoldDB" id="A7ENF8"/>
<dbReference type="KEGG" id="ssl:SS1G_06857"/>
<dbReference type="EMBL" id="CH476628">
    <property type="protein sequence ID" value="EDO04374.1"/>
    <property type="molecule type" value="Genomic_DNA"/>
</dbReference>
<organism evidence="1 2">
    <name type="scientific">Sclerotinia sclerotiorum (strain ATCC 18683 / 1980 / Ss-1)</name>
    <name type="common">White mold</name>
    <name type="synonym">Whetzelinia sclerotiorum</name>
    <dbReference type="NCBI Taxonomy" id="665079"/>
    <lineage>
        <taxon>Eukaryota</taxon>
        <taxon>Fungi</taxon>
        <taxon>Dikarya</taxon>
        <taxon>Ascomycota</taxon>
        <taxon>Pezizomycotina</taxon>
        <taxon>Leotiomycetes</taxon>
        <taxon>Helotiales</taxon>
        <taxon>Sclerotiniaceae</taxon>
        <taxon>Sclerotinia</taxon>
    </lineage>
</organism>